<dbReference type="InterPro" id="IPR013869">
    <property type="entry name" value="DUF1757"/>
</dbReference>
<dbReference type="OrthoDB" id="544298at2759"/>
<reference evidence="1" key="1">
    <citation type="submission" date="2013-12" db="EMBL/GenBank/DDBJ databases">
        <title>The Genome Sequence of Aphanomyces invadans NJM9701.</title>
        <authorList>
            <consortium name="The Broad Institute Genomics Platform"/>
            <person name="Russ C."/>
            <person name="Tyler B."/>
            <person name="van West P."/>
            <person name="Dieguez-Uribeondo J."/>
            <person name="Young S.K."/>
            <person name="Zeng Q."/>
            <person name="Gargeya S."/>
            <person name="Fitzgerald M."/>
            <person name="Abouelleil A."/>
            <person name="Alvarado L."/>
            <person name="Chapman S.B."/>
            <person name="Gainer-Dewar J."/>
            <person name="Goldberg J."/>
            <person name="Griggs A."/>
            <person name="Gujja S."/>
            <person name="Hansen M."/>
            <person name="Howarth C."/>
            <person name="Imamovic A."/>
            <person name="Ireland A."/>
            <person name="Larimer J."/>
            <person name="McCowan C."/>
            <person name="Murphy C."/>
            <person name="Pearson M."/>
            <person name="Poon T.W."/>
            <person name="Priest M."/>
            <person name="Roberts A."/>
            <person name="Saif S."/>
            <person name="Shea T."/>
            <person name="Sykes S."/>
            <person name="Wortman J."/>
            <person name="Nusbaum C."/>
            <person name="Birren B."/>
        </authorList>
    </citation>
    <scope>NUCLEOTIDE SEQUENCE [LARGE SCALE GENOMIC DNA]</scope>
    <source>
        <strain evidence="1">NJM9701</strain>
    </source>
</reference>
<dbReference type="VEuPathDB" id="FungiDB:H310_06180"/>
<evidence type="ECO:0000313" key="1">
    <source>
        <dbReference type="EMBL" id="ETW01516.1"/>
    </source>
</evidence>
<sequence>MDHFVPVPDDVEDQRYAKEVLYAHVTARSIQVCAGLATVGTLASAPFVKSKTVSLTTRVLTNNSRAVLLGLVAGPVMTFGRMQGQAAIDWQDRTWRLLQNPGQNNADIGFVVGSVVGGLGAAAASSVPGVAAFVPKGTE</sequence>
<dbReference type="RefSeq" id="XP_008869364.1">
    <property type="nucleotide sequence ID" value="XM_008871142.1"/>
</dbReference>
<organism evidence="1">
    <name type="scientific">Aphanomyces invadans</name>
    <dbReference type="NCBI Taxonomy" id="157072"/>
    <lineage>
        <taxon>Eukaryota</taxon>
        <taxon>Sar</taxon>
        <taxon>Stramenopiles</taxon>
        <taxon>Oomycota</taxon>
        <taxon>Saprolegniomycetes</taxon>
        <taxon>Saprolegniales</taxon>
        <taxon>Verrucalvaceae</taxon>
        <taxon>Aphanomyces</taxon>
    </lineage>
</organism>
<dbReference type="PANTHER" id="PTHR38636">
    <property type="entry name" value="PROTEIN CBG20488"/>
    <property type="match status" value="1"/>
</dbReference>
<accession>A0A024U539</accession>
<dbReference type="GeneID" id="20083230"/>
<proteinExistence type="predicted"/>
<name>A0A024U539_9STRA</name>
<dbReference type="Pfam" id="PF08560">
    <property type="entry name" value="DUF1757"/>
    <property type="match status" value="1"/>
</dbReference>
<dbReference type="AlphaFoldDB" id="A0A024U539"/>
<protein>
    <submittedName>
        <fullName evidence="1">Uncharacterized protein</fullName>
    </submittedName>
</protein>
<dbReference type="PANTHER" id="PTHR38636:SF1">
    <property type="entry name" value="CHLORIDE CHANNEL PROTEIN CLC-D"/>
    <property type="match status" value="1"/>
</dbReference>
<dbReference type="EMBL" id="KI913962">
    <property type="protein sequence ID" value="ETW01516.1"/>
    <property type="molecule type" value="Genomic_DNA"/>
</dbReference>
<gene>
    <name evidence="1" type="ORF">H310_06180</name>
</gene>